<dbReference type="EMBL" id="DWXG01000055">
    <property type="protein sequence ID" value="HJB98349.1"/>
    <property type="molecule type" value="Genomic_DNA"/>
</dbReference>
<dbReference type="Proteomes" id="UP000826793">
    <property type="component" value="Unassembled WGS sequence"/>
</dbReference>
<protein>
    <submittedName>
        <fullName evidence="2">Uncharacterized protein</fullName>
    </submittedName>
</protein>
<name>A0A9D2MW66_9FIRM</name>
<feature type="transmembrane region" description="Helical" evidence="1">
    <location>
        <begin position="43"/>
        <end position="62"/>
    </location>
</feature>
<evidence type="ECO:0000313" key="2">
    <source>
        <dbReference type="EMBL" id="HJB98349.1"/>
    </source>
</evidence>
<reference evidence="2" key="1">
    <citation type="journal article" date="2021" name="PeerJ">
        <title>Extensive microbial diversity within the chicken gut microbiome revealed by metagenomics and culture.</title>
        <authorList>
            <person name="Gilroy R."/>
            <person name="Ravi A."/>
            <person name="Getino M."/>
            <person name="Pursley I."/>
            <person name="Horton D.L."/>
            <person name="Alikhan N.F."/>
            <person name="Baker D."/>
            <person name="Gharbi K."/>
            <person name="Hall N."/>
            <person name="Watson M."/>
            <person name="Adriaenssens E.M."/>
            <person name="Foster-Nyarko E."/>
            <person name="Jarju S."/>
            <person name="Secka A."/>
            <person name="Antonio M."/>
            <person name="Oren A."/>
            <person name="Chaudhuri R.R."/>
            <person name="La Ragione R."/>
            <person name="Hildebrand F."/>
            <person name="Pallen M.J."/>
        </authorList>
    </citation>
    <scope>NUCLEOTIDE SEQUENCE</scope>
    <source>
        <strain evidence="2">CHK185-1770</strain>
    </source>
</reference>
<feature type="transmembrane region" description="Helical" evidence="1">
    <location>
        <begin position="16"/>
        <end position="37"/>
    </location>
</feature>
<keyword evidence="1" id="KW-0812">Transmembrane</keyword>
<keyword evidence="1" id="KW-0472">Membrane</keyword>
<dbReference type="AlphaFoldDB" id="A0A9D2MW66"/>
<accession>A0A9D2MW66</accession>
<proteinExistence type="predicted"/>
<feature type="non-terminal residue" evidence="2">
    <location>
        <position position="81"/>
    </location>
</feature>
<evidence type="ECO:0000256" key="1">
    <source>
        <dbReference type="SAM" id="Phobius"/>
    </source>
</evidence>
<keyword evidence="1" id="KW-1133">Transmembrane helix</keyword>
<evidence type="ECO:0000313" key="3">
    <source>
        <dbReference type="Proteomes" id="UP000826793"/>
    </source>
</evidence>
<comment type="caution">
    <text evidence="2">The sequence shown here is derived from an EMBL/GenBank/DDBJ whole genome shotgun (WGS) entry which is preliminary data.</text>
</comment>
<sequence>MKEKLKKLPPPLRKQALLRFAGAGACFCLLLVVAVGYCQPMLWFPFLVMGVFSAGSGALLVWRADQGKVLVVEGVCREVES</sequence>
<gene>
    <name evidence="2" type="ORF">H9710_07195</name>
</gene>
<organism evidence="2 3">
    <name type="scientific">Candidatus Acutalibacter pullicola</name>
    <dbReference type="NCBI Taxonomy" id="2838417"/>
    <lineage>
        <taxon>Bacteria</taxon>
        <taxon>Bacillati</taxon>
        <taxon>Bacillota</taxon>
        <taxon>Clostridia</taxon>
        <taxon>Eubacteriales</taxon>
        <taxon>Acutalibacteraceae</taxon>
        <taxon>Acutalibacter</taxon>
    </lineage>
</organism>
<reference evidence="2" key="2">
    <citation type="submission" date="2021-04" db="EMBL/GenBank/DDBJ databases">
        <authorList>
            <person name="Gilroy R."/>
        </authorList>
    </citation>
    <scope>NUCLEOTIDE SEQUENCE</scope>
    <source>
        <strain evidence="2">CHK185-1770</strain>
    </source>
</reference>